<dbReference type="SMART" id="SM01411">
    <property type="entry name" value="Ephrin_rec_like"/>
    <property type="match status" value="6"/>
</dbReference>
<dbReference type="Proteomes" id="UP000001554">
    <property type="component" value="Chromosome 14"/>
</dbReference>
<dbReference type="KEGG" id="bfo:118430059"/>
<dbReference type="PROSITE" id="PS50041">
    <property type="entry name" value="C_TYPE_LECTIN_2"/>
    <property type="match status" value="1"/>
</dbReference>
<dbReference type="PROSITE" id="PS51412">
    <property type="entry name" value="MACPF_2"/>
    <property type="match status" value="1"/>
</dbReference>
<reference evidence="5" key="2">
    <citation type="submission" date="2025-08" db="UniProtKB">
        <authorList>
            <consortium name="RefSeq"/>
        </authorList>
    </citation>
    <scope>IDENTIFICATION</scope>
    <source>
        <strain evidence="5">S238N-H82</strain>
        <tissue evidence="5">Testes</tissue>
    </source>
</reference>
<dbReference type="Pfam" id="PF07699">
    <property type="entry name" value="Ephrin_rec_like"/>
    <property type="match status" value="3"/>
</dbReference>
<dbReference type="Pfam" id="PF01823">
    <property type="entry name" value="MACPF"/>
    <property type="match status" value="1"/>
</dbReference>
<feature type="domain" description="C-type lectin" evidence="2">
    <location>
        <begin position="1412"/>
        <end position="1489"/>
    </location>
</feature>
<evidence type="ECO:0000259" key="3">
    <source>
        <dbReference type="PROSITE" id="PS51412"/>
    </source>
</evidence>
<dbReference type="CDD" id="cd00064">
    <property type="entry name" value="FU"/>
    <property type="match status" value="1"/>
</dbReference>
<feature type="compositionally biased region" description="Low complexity" evidence="1">
    <location>
        <begin position="465"/>
        <end position="479"/>
    </location>
</feature>
<dbReference type="PANTHER" id="PTHR46549">
    <property type="entry name" value="MACPF DOMAIN-CONTAINING PROTEIN"/>
    <property type="match status" value="1"/>
</dbReference>
<dbReference type="CDD" id="cd00037">
    <property type="entry name" value="CLECT"/>
    <property type="match status" value="1"/>
</dbReference>
<reference evidence="4" key="1">
    <citation type="journal article" date="2020" name="Nat. Ecol. Evol.">
        <title>Deeply conserved synteny resolves early events in vertebrate evolution.</title>
        <authorList>
            <person name="Simakov O."/>
            <person name="Marletaz F."/>
            <person name="Yue J.X."/>
            <person name="O'Connell B."/>
            <person name="Jenkins J."/>
            <person name="Brandt A."/>
            <person name="Calef R."/>
            <person name="Tung C.H."/>
            <person name="Huang T.K."/>
            <person name="Schmutz J."/>
            <person name="Satoh N."/>
            <person name="Yu J.K."/>
            <person name="Putnam N.H."/>
            <person name="Green R.E."/>
            <person name="Rokhsar D.S."/>
        </authorList>
    </citation>
    <scope>NUCLEOTIDE SEQUENCE [LARGE SCALE GENOMIC DNA]</scope>
    <source>
        <strain evidence="4">S238N-H82</strain>
    </source>
</reference>
<feature type="compositionally biased region" description="Basic and acidic residues" evidence="1">
    <location>
        <begin position="453"/>
        <end position="464"/>
    </location>
</feature>
<dbReference type="SMART" id="SM00261">
    <property type="entry name" value="FU"/>
    <property type="match status" value="5"/>
</dbReference>
<protein>
    <submittedName>
        <fullName evidence="5">Uncharacterized protein LOC118430059</fullName>
    </submittedName>
</protein>
<feature type="region of interest" description="Disordered" evidence="1">
    <location>
        <begin position="448"/>
        <end position="493"/>
    </location>
</feature>
<dbReference type="Gene3D" id="3.10.100.10">
    <property type="entry name" value="Mannose-Binding Protein A, subunit A"/>
    <property type="match status" value="1"/>
</dbReference>
<feature type="compositionally biased region" description="Polar residues" evidence="1">
    <location>
        <begin position="480"/>
        <end position="493"/>
    </location>
</feature>
<dbReference type="InterPro" id="IPR001368">
    <property type="entry name" value="TNFR/NGFR_Cys_rich_reg"/>
</dbReference>
<dbReference type="InterPro" id="IPR011641">
    <property type="entry name" value="Tyr-kin_ephrin_A/B_rcpt-like"/>
</dbReference>
<dbReference type="InterPro" id="IPR009030">
    <property type="entry name" value="Growth_fac_rcpt_cys_sf"/>
</dbReference>
<evidence type="ECO:0000313" key="5">
    <source>
        <dbReference type="RefSeq" id="XP_035696659.1"/>
    </source>
</evidence>
<evidence type="ECO:0000256" key="1">
    <source>
        <dbReference type="SAM" id="MobiDB-lite"/>
    </source>
</evidence>
<evidence type="ECO:0000313" key="4">
    <source>
        <dbReference type="Proteomes" id="UP000001554"/>
    </source>
</evidence>
<dbReference type="SUPFAM" id="SSF57184">
    <property type="entry name" value="Growth factor receptor domain"/>
    <property type="match status" value="3"/>
</dbReference>
<dbReference type="OrthoDB" id="1366754at2759"/>
<accession>A0A9J7MAY9</accession>
<evidence type="ECO:0000259" key="2">
    <source>
        <dbReference type="PROSITE" id="PS50041"/>
    </source>
</evidence>
<dbReference type="SUPFAM" id="SSF56436">
    <property type="entry name" value="C-type lectin-like"/>
    <property type="match status" value="1"/>
</dbReference>
<name>A0A9J7MAY9_BRAFL</name>
<dbReference type="PROSITE" id="PS00652">
    <property type="entry name" value="TNFR_NGFR_1"/>
    <property type="match status" value="1"/>
</dbReference>
<dbReference type="Gene3D" id="2.10.220.10">
    <property type="entry name" value="Hormone Receptor, Insulin-like Growth Factor Receptor 1, Chain A, domain 2"/>
    <property type="match status" value="1"/>
</dbReference>
<feature type="domain" description="MACPF" evidence="3">
    <location>
        <begin position="190"/>
        <end position="577"/>
    </location>
</feature>
<dbReference type="GeneID" id="118430059"/>
<organism evidence="4 5">
    <name type="scientific">Branchiostoma floridae</name>
    <name type="common">Florida lancelet</name>
    <name type="synonym">Amphioxus</name>
    <dbReference type="NCBI Taxonomy" id="7739"/>
    <lineage>
        <taxon>Eukaryota</taxon>
        <taxon>Metazoa</taxon>
        <taxon>Chordata</taxon>
        <taxon>Cephalochordata</taxon>
        <taxon>Leptocardii</taxon>
        <taxon>Amphioxiformes</taxon>
        <taxon>Branchiostomatidae</taxon>
        <taxon>Branchiostoma</taxon>
    </lineage>
</organism>
<sequence>MEAQEMMWETRLKTTTRKKEEEIRQSKMERILKLVSMRLKKTTMKMMAQGIGQKIQDKVGDRLAEAIVENYQEKVVSGLEDYVGKQTEKFDDKYKDVLKDTSGLAAGLNRPVEEADIQLVPKAGATMGNMYAPPGWEVRHKYKYKDDSDKDKGSSGGQTAAYTYPAGLGPVLMNGCFGTGYKNGDPCYKAKIPRTGCPNLIDGATYLGVGFDGRGVYSAESRKKSIIQRSCSNLQTYGENEVPDSMTVQGIYDTDVQSKTFSSLDEYRQYLEEKSAVTSAKAMFQEEINKASGYDAGNAGFGFGLAVGEGHSSNSGESSQSSGFRASSFARGRLRQKQRQTFLAMLEMNIFRYEIFMDDIKPDQLNVGFLRDFISLPQSYFSPGAEIIFQNFYLRWGTHYIKSAKFGGQLKIIKTKQATKGLTMSEFATRAEADWKMTMSTFSAQASQTKESSWWHDHESKTESQKSSGKAAADSASTANRNQGKQASSQEYSNEVLSVQGGDQQIAAAITEMYTTALATELKDWLESITDNPKPFSFVLRLVTDLLNIPFDSLFPAGNVDYGCFGRRNLKTEKGTGRKYYTQKTTKSGVGNTAGKNVSETVMISEIRYCDFADRKALEDTMVKRRLSLERAVTVYLEEGRILTSDFLLPAGEAGCETATLAYLQVSNNGVPTWKEMIGGQEFTVIFDMPYDIPEIIEAQDVLQLKLIRHMWFSTRRGSVPHLYDGYENKGRKDAQGKKVIVLGLVMTYNEETGVFTVTDDDFKAAASILPDLPEWIKGRKIARAEYKKLLNHLNQKTDTMGDVPCSIQWSNAHRLDPTNGGKCIHFTAASEGDIFVVFASIPKNHETWVYIQISPDGVALYKAMRLQTTQLNDIAGSLGSATLYQSYFVCVIEDAKEKTTVIQYGKTPDNEERPHVWLSFTFHELESLRYYSFGNGGSLVKVMGLSLLDKPVKDYIICREGTVMINGICRQKCHSECRGCRTSGSNRPTDCIACKHLKVPRPGRIGSFECVAQCPQHMKAVPATKACTCIKSMEEARPNGVVDCVTECPRTHFDDNNVCKKCSSFCKDVSDEGKRVCSGPASKDCNVCKYQHNGRCVEECRPGQKAVKTGGSGAFVCHQCRAGHECKLGDEREIICPAGTASNDNRTMCEPCAAGEFSSSPGATFCQKCPTGKYSIGGGSMRCYPCPAGKYSSEAGSTGCTVCSAGKYSSTAGSNSCKPCRVGQYSDTKESKSCTACPAGKYSSKVESTTCMSCPVGQYSSTAGSTGCTTCPAGKFSSTEASTSCLACPAGQFSNTAESSSCRACPAGQYSTAGSTGCTDCPPGRYSGIAGSASCEACPAGKYSPTAGATSCMTCPVGKYGPTAGSTTCRACPVGKYSSRAASTSCRACPAGLTSRPGSTKCTCSSGYTKFQRSCFKASRTRKDYHSARRDCQAVGGFLAMPKDSATNAFLVRLGSKIIRRGNFFIGLSDQSVEGRWRFADGTGLGTV</sequence>
<dbReference type="RefSeq" id="XP_035696659.1">
    <property type="nucleotide sequence ID" value="XM_035840766.1"/>
</dbReference>
<dbReference type="InterPro" id="IPR016186">
    <property type="entry name" value="C-type_lectin-like/link_sf"/>
</dbReference>
<dbReference type="InterPro" id="IPR016187">
    <property type="entry name" value="CTDL_fold"/>
</dbReference>
<dbReference type="InterPro" id="IPR001304">
    <property type="entry name" value="C-type_lectin-like"/>
</dbReference>
<gene>
    <name evidence="5" type="primary">LOC118430059</name>
</gene>
<proteinExistence type="predicted"/>
<keyword evidence="4" id="KW-1185">Reference proteome</keyword>
<dbReference type="PANTHER" id="PTHR46549:SF1">
    <property type="entry name" value="MACPF DOMAIN-CONTAINING PROTEIN"/>
    <property type="match status" value="1"/>
</dbReference>
<dbReference type="InterPro" id="IPR006212">
    <property type="entry name" value="Furin_repeat"/>
</dbReference>
<dbReference type="InterPro" id="IPR020864">
    <property type="entry name" value="MACPF"/>
</dbReference>
<dbReference type="Gene3D" id="2.10.50.10">
    <property type="entry name" value="Tumor Necrosis Factor Receptor, subunit A, domain 2"/>
    <property type="match status" value="5"/>
</dbReference>